<proteinExistence type="predicted"/>
<evidence type="ECO:0000313" key="3">
    <source>
        <dbReference type="Proteomes" id="UP001164746"/>
    </source>
</evidence>
<evidence type="ECO:0000259" key="1">
    <source>
        <dbReference type="Pfam" id="PF00386"/>
    </source>
</evidence>
<organism evidence="2 3">
    <name type="scientific">Mya arenaria</name>
    <name type="common">Soft-shell clam</name>
    <dbReference type="NCBI Taxonomy" id="6604"/>
    <lineage>
        <taxon>Eukaryota</taxon>
        <taxon>Metazoa</taxon>
        <taxon>Spiralia</taxon>
        <taxon>Lophotrochozoa</taxon>
        <taxon>Mollusca</taxon>
        <taxon>Bivalvia</taxon>
        <taxon>Autobranchia</taxon>
        <taxon>Heteroconchia</taxon>
        <taxon>Euheterodonta</taxon>
        <taxon>Imparidentia</taxon>
        <taxon>Neoheterodontei</taxon>
        <taxon>Myida</taxon>
        <taxon>Myoidea</taxon>
        <taxon>Myidae</taxon>
        <taxon>Mya</taxon>
    </lineage>
</organism>
<name>A0ABY7G343_MYAAR</name>
<protein>
    <recommendedName>
        <fullName evidence="1">C1q domain-containing protein</fullName>
    </recommendedName>
</protein>
<dbReference type="SUPFAM" id="SSF49842">
    <property type="entry name" value="TNF-like"/>
    <property type="match status" value="1"/>
</dbReference>
<dbReference type="Gene3D" id="2.60.120.40">
    <property type="match status" value="1"/>
</dbReference>
<dbReference type="Proteomes" id="UP001164746">
    <property type="component" value="Chromosome 15"/>
</dbReference>
<sequence>MCYNITGIEKSTCEQVNESKADDENAVTNVGKAYNAHDGAFVVPVNGTYAFAVSLFSQGKKYVGVEIVVNGDVKGEVFADSQEINDVHSSSASVVVDVNVGDHVVTS</sequence>
<keyword evidence="3" id="KW-1185">Reference proteome</keyword>
<gene>
    <name evidence="2" type="ORF">MAR_014559</name>
</gene>
<dbReference type="EMBL" id="CP111026">
    <property type="protein sequence ID" value="WAR28855.1"/>
    <property type="molecule type" value="Genomic_DNA"/>
</dbReference>
<evidence type="ECO:0000313" key="2">
    <source>
        <dbReference type="EMBL" id="WAR28855.1"/>
    </source>
</evidence>
<dbReference type="InterPro" id="IPR001073">
    <property type="entry name" value="C1q_dom"/>
</dbReference>
<dbReference type="Pfam" id="PF00386">
    <property type="entry name" value="C1q"/>
    <property type="match status" value="1"/>
</dbReference>
<reference evidence="2" key="1">
    <citation type="submission" date="2022-11" db="EMBL/GenBank/DDBJ databases">
        <title>Centuries of genome instability and evolution in soft-shell clam transmissible cancer (bioRxiv).</title>
        <authorList>
            <person name="Hart S.F.M."/>
            <person name="Yonemitsu M.A."/>
            <person name="Giersch R.M."/>
            <person name="Beal B.F."/>
            <person name="Arriagada G."/>
            <person name="Davis B.W."/>
            <person name="Ostrander E.A."/>
            <person name="Goff S.P."/>
            <person name="Metzger M.J."/>
        </authorList>
    </citation>
    <scope>NUCLEOTIDE SEQUENCE</scope>
    <source>
        <strain evidence="2">MELC-2E11</strain>
        <tissue evidence="2">Siphon/mantle</tissue>
    </source>
</reference>
<dbReference type="InterPro" id="IPR008983">
    <property type="entry name" value="Tumour_necrosis_fac-like_dom"/>
</dbReference>
<feature type="domain" description="C1q" evidence="1">
    <location>
        <begin position="25"/>
        <end position="104"/>
    </location>
</feature>
<accession>A0ABY7G343</accession>